<keyword evidence="2" id="KW-1185">Reference proteome</keyword>
<evidence type="ECO:0000313" key="2">
    <source>
        <dbReference type="Proteomes" id="UP000503840"/>
    </source>
</evidence>
<dbReference type="RefSeq" id="WP_174404033.1">
    <property type="nucleotide sequence ID" value="NZ_BLVO01000005.1"/>
</dbReference>
<comment type="caution">
    <text evidence="1">The sequence shown here is derived from an EMBL/GenBank/DDBJ whole genome shotgun (WGS) entry which is preliminary data.</text>
</comment>
<dbReference type="Proteomes" id="UP000503840">
    <property type="component" value="Unassembled WGS sequence"/>
</dbReference>
<evidence type="ECO:0008006" key="3">
    <source>
        <dbReference type="Google" id="ProtNLM"/>
    </source>
</evidence>
<protein>
    <recommendedName>
        <fullName evidence="3">DUF721 domain-containing protein</fullName>
    </recommendedName>
</protein>
<dbReference type="Pfam" id="PF05258">
    <property type="entry name" value="DciA"/>
    <property type="match status" value="1"/>
</dbReference>
<proteinExistence type="predicted"/>
<dbReference type="EMBL" id="BLVO01000005">
    <property type="protein sequence ID" value="GFM32323.1"/>
    <property type="molecule type" value="Genomic_DNA"/>
</dbReference>
<sequence>MEQRIGEALDRLLQRKGAGTGFKLAQLWRNWDMVMGEELRLLAIPLGHRKTTLIIGAEDNMAQQELTYYTYEIIERVNAFLDEPFFDRVQVDLLMGKPALDELNMPSIERYIPALPPRPARLGNLLGKLDPASPVTRCYEKYVRMFDEAE</sequence>
<evidence type="ECO:0000313" key="1">
    <source>
        <dbReference type="EMBL" id="GFM32323.1"/>
    </source>
</evidence>
<dbReference type="AlphaFoldDB" id="A0A7J0BF40"/>
<reference evidence="1 2" key="1">
    <citation type="submission" date="2020-05" db="EMBL/GenBank/DDBJ databases">
        <title>Draft genome sequence of Desulfovibrio sp. strain HN2T.</title>
        <authorList>
            <person name="Ueno A."/>
            <person name="Tamazawa S."/>
            <person name="Tamamura S."/>
            <person name="Murakami T."/>
            <person name="Kiyama T."/>
            <person name="Inomata H."/>
            <person name="Amano Y."/>
            <person name="Miyakawa K."/>
            <person name="Tamaki H."/>
            <person name="Naganuma T."/>
            <person name="Kaneko K."/>
        </authorList>
    </citation>
    <scope>NUCLEOTIDE SEQUENCE [LARGE SCALE GENOMIC DNA]</scope>
    <source>
        <strain evidence="1 2">HN2</strain>
    </source>
</reference>
<organism evidence="1 2">
    <name type="scientific">Desulfovibrio subterraneus</name>
    <dbReference type="NCBI Taxonomy" id="2718620"/>
    <lineage>
        <taxon>Bacteria</taxon>
        <taxon>Pseudomonadati</taxon>
        <taxon>Thermodesulfobacteriota</taxon>
        <taxon>Desulfovibrionia</taxon>
        <taxon>Desulfovibrionales</taxon>
        <taxon>Desulfovibrionaceae</taxon>
        <taxon>Desulfovibrio</taxon>
    </lineage>
</organism>
<name>A0A7J0BF40_9BACT</name>
<gene>
    <name evidence="1" type="ORF">DSM101010T_06880</name>
</gene>
<accession>A0A7J0BF40</accession>
<dbReference type="InterPro" id="IPR007922">
    <property type="entry name" value="DciA-like"/>
</dbReference>